<organism evidence="2 3">
    <name type="scientific">Vibrio mangrovi</name>
    <dbReference type="NCBI Taxonomy" id="474394"/>
    <lineage>
        <taxon>Bacteria</taxon>
        <taxon>Pseudomonadati</taxon>
        <taxon>Pseudomonadota</taxon>
        <taxon>Gammaproteobacteria</taxon>
        <taxon>Vibrionales</taxon>
        <taxon>Vibrionaceae</taxon>
        <taxon>Vibrio</taxon>
    </lineage>
</organism>
<dbReference type="Proteomes" id="UP000196125">
    <property type="component" value="Unassembled WGS sequence"/>
</dbReference>
<reference evidence="2 3" key="1">
    <citation type="submission" date="2017-05" db="EMBL/GenBank/DDBJ databases">
        <authorList>
            <person name="Song R."/>
            <person name="Chenine A.L."/>
            <person name="Ruprecht R.M."/>
        </authorList>
    </citation>
    <scope>NUCLEOTIDE SEQUENCE [LARGE SCALE GENOMIC DNA]</scope>
    <source>
        <strain evidence="2 3">CECT 7927</strain>
    </source>
</reference>
<dbReference type="Proteomes" id="UP001283366">
    <property type="component" value="Unassembled WGS sequence"/>
</dbReference>
<evidence type="ECO:0000313" key="4">
    <source>
        <dbReference type="Proteomes" id="UP001283366"/>
    </source>
</evidence>
<evidence type="ECO:0000313" key="2">
    <source>
        <dbReference type="EMBL" id="SMS02242.1"/>
    </source>
</evidence>
<evidence type="ECO:0000313" key="1">
    <source>
        <dbReference type="EMBL" id="MDW6002750.1"/>
    </source>
</evidence>
<proteinExistence type="predicted"/>
<dbReference type="EMBL" id="FXXI01000009">
    <property type="protein sequence ID" value="SMS02242.1"/>
    <property type="molecule type" value="Genomic_DNA"/>
</dbReference>
<protein>
    <submittedName>
        <fullName evidence="2">Uncharacterized protein</fullName>
    </submittedName>
</protein>
<dbReference type="RefSeq" id="WP_087482269.1">
    <property type="nucleotide sequence ID" value="NZ_AP024883.1"/>
</dbReference>
<dbReference type="EMBL" id="JAWRCO010000001">
    <property type="protein sequence ID" value="MDW6002750.1"/>
    <property type="molecule type" value="Genomic_DNA"/>
</dbReference>
<dbReference type="AlphaFoldDB" id="A0A1Y6J0I4"/>
<gene>
    <name evidence="1" type="ORF">SBX37_07755</name>
    <name evidence="2" type="ORF">VIM7927_03560</name>
</gene>
<evidence type="ECO:0000313" key="3">
    <source>
        <dbReference type="Proteomes" id="UP000196125"/>
    </source>
</evidence>
<keyword evidence="4" id="KW-1185">Reference proteome</keyword>
<reference evidence="1 4" key="2">
    <citation type="submission" date="2023-11" db="EMBL/GenBank/DDBJ databases">
        <title>Plant-associative lifestyle of Vibrio porteresiae and its evolutionary dynamics.</title>
        <authorList>
            <person name="Rameshkumar N."/>
            <person name="Kirti K."/>
        </authorList>
    </citation>
    <scope>NUCLEOTIDE SEQUENCE [LARGE SCALE GENOMIC DNA]</scope>
    <source>
        <strain evidence="1 4">MSSRF38</strain>
    </source>
</reference>
<accession>A0A1Y6J0I4</accession>
<name>A0A1Y6J0I4_9VIBR</name>
<sequence length="223" mass="25470">MIEFGKEQPIANNESLYEKKCGVDELCLDQSKGRELNRYSFVIKDGELDSIPFLIREFLNQIGLRVVVVVTWLINLPGKSSVAAKVIEKRYLKQGWNICLRKDHYLAIKEVQLSEIDSWPPLAIKPLDGGLLLLVGNNIEEDILSILNEECSSFLARTRYFVPNTELFKRLESDNVSVMYQVNDNLNNTGMVLLGKHSINMMQVEYISIDTIYEGDSAYKVFV</sequence>